<evidence type="ECO:0000313" key="2">
    <source>
        <dbReference type="EMBL" id="PNX99423.1"/>
    </source>
</evidence>
<organism evidence="2 3">
    <name type="scientific">Trifolium pratense</name>
    <name type="common">Red clover</name>
    <dbReference type="NCBI Taxonomy" id="57577"/>
    <lineage>
        <taxon>Eukaryota</taxon>
        <taxon>Viridiplantae</taxon>
        <taxon>Streptophyta</taxon>
        <taxon>Embryophyta</taxon>
        <taxon>Tracheophyta</taxon>
        <taxon>Spermatophyta</taxon>
        <taxon>Magnoliopsida</taxon>
        <taxon>eudicotyledons</taxon>
        <taxon>Gunneridae</taxon>
        <taxon>Pentapetalae</taxon>
        <taxon>rosids</taxon>
        <taxon>fabids</taxon>
        <taxon>Fabales</taxon>
        <taxon>Fabaceae</taxon>
        <taxon>Papilionoideae</taxon>
        <taxon>50 kb inversion clade</taxon>
        <taxon>NPAAA clade</taxon>
        <taxon>Hologalegina</taxon>
        <taxon>IRL clade</taxon>
        <taxon>Trifolieae</taxon>
        <taxon>Trifolium</taxon>
    </lineage>
</organism>
<dbReference type="AlphaFoldDB" id="A0A2K3N8P5"/>
<comment type="caution">
    <text evidence="2">The sequence shown here is derived from an EMBL/GenBank/DDBJ whole genome shotgun (WGS) entry which is preliminary data.</text>
</comment>
<feature type="compositionally biased region" description="Low complexity" evidence="1">
    <location>
        <begin position="21"/>
        <end position="38"/>
    </location>
</feature>
<sequence length="108" mass="12201">SKVNINKNLAAPPKPKPPDPSELLLSKSKPPDPLSLELRQSKSWDFDQLATTLPRREPQPKPPDLSKSVDREREREMRGGVAEGVKMLEEKRVKRTFGELSESLNLMS</sequence>
<feature type="non-terminal residue" evidence="2">
    <location>
        <position position="1"/>
    </location>
</feature>
<feature type="region of interest" description="Disordered" evidence="1">
    <location>
        <begin position="1"/>
        <end position="78"/>
    </location>
</feature>
<protein>
    <submittedName>
        <fullName evidence="2">Uncharacterized protein</fullName>
    </submittedName>
</protein>
<evidence type="ECO:0000313" key="3">
    <source>
        <dbReference type="Proteomes" id="UP000236291"/>
    </source>
</evidence>
<reference evidence="2 3" key="2">
    <citation type="journal article" date="2017" name="Front. Plant Sci.">
        <title>Gene Classification and Mining of Molecular Markers Useful in Red Clover (Trifolium pratense) Breeding.</title>
        <authorList>
            <person name="Istvanek J."/>
            <person name="Dluhosova J."/>
            <person name="Dluhos P."/>
            <person name="Patkova L."/>
            <person name="Nedelnik J."/>
            <person name="Repkova J."/>
        </authorList>
    </citation>
    <scope>NUCLEOTIDE SEQUENCE [LARGE SCALE GENOMIC DNA]</scope>
    <source>
        <strain evidence="3">cv. Tatra</strain>
        <tissue evidence="2">Young leaves</tissue>
    </source>
</reference>
<reference evidence="2 3" key="1">
    <citation type="journal article" date="2014" name="Am. J. Bot.">
        <title>Genome assembly and annotation for red clover (Trifolium pratense; Fabaceae).</title>
        <authorList>
            <person name="Istvanek J."/>
            <person name="Jaros M."/>
            <person name="Krenek A."/>
            <person name="Repkova J."/>
        </authorList>
    </citation>
    <scope>NUCLEOTIDE SEQUENCE [LARGE SCALE GENOMIC DNA]</scope>
    <source>
        <strain evidence="3">cv. Tatra</strain>
        <tissue evidence="2">Young leaves</tissue>
    </source>
</reference>
<dbReference type="ExpressionAtlas" id="A0A2K3N8P5">
    <property type="expression patterns" value="baseline"/>
</dbReference>
<dbReference type="EMBL" id="ASHM01017744">
    <property type="protein sequence ID" value="PNX99423.1"/>
    <property type="molecule type" value="Genomic_DNA"/>
</dbReference>
<accession>A0A2K3N8P5</accession>
<feature type="compositionally biased region" description="Basic and acidic residues" evidence="1">
    <location>
        <begin position="67"/>
        <end position="78"/>
    </location>
</feature>
<proteinExistence type="predicted"/>
<name>A0A2K3N8P5_TRIPR</name>
<gene>
    <name evidence="2" type="ORF">L195_g022688</name>
</gene>
<dbReference type="Proteomes" id="UP000236291">
    <property type="component" value="Unassembled WGS sequence"/>
</dbReference>
<evidence type="ECO:0000256" key="1">
    <source>
        <dbReference type="SAM" id="MobiDB-lite"/>
    </source>
</evidence>